<proteinExistence type="predicted"/>
<accession>A0A517ZDU1</accession>
<name>A0A517ZDU1_9PLAN</name>
<organism evidence="1 2">
    <name type="scientific">Maioricimonas rarisocia</name>
    <dbReference type="NCBI Taxonomy" id="2528026"/>
    <lineage>
        <taxon>Bacteria</taxon>
        <taxon>Pseudomonadati</taxon>
        <taxon>Planctomycetota</taxon>
        <taxon>Planctomycetia</taxon>
        <taxon>Planctomycetales</taxon>
        <taxon>Planctomycetaceae</taxon>
        <taxon>Maioricimonas</taxon>
    </lineage>
</organism>
<evidence type="ECO:0000313" key="1">
    <source>
        <dbReference type="EMBL" id="QDU40628.1"/>
    </source>
</evidence>
<dbReference type="EMBL" id="CP036275">
    <property type="protein sequence ID" value="QDU40628.1"/>
    <property type="molecule type" value="Genomic_DNA"/>
</dbReference>
<evidence type="ECO:0008006" key="3">
    <source>
        <dbReference type="Google" id="ProtNLM"/>
    </source>
</evidence>
<protein>
    <recommendedName>
        <fullName evidence="3">Lipocalin-like domain-containing protein</fullName>
    </recommendedName>
</protein>
<gene>
    <name evidence="1" type="ORF">Mal4_49860</name>
</gene>
<dbReference type="AlphaFoldDB" id="A0A517ZDU1"/>
<evidence type="ECO:0000313" key="2">
    <source>
        <dbReference type="Proteomes" id="UP000320496"/>
    </source>
</evidence>
<keyword evidence="2" id="KW-1185">Reference proteome</keyword>
<dbReference type="OrthoDB" id="291139at2"/>
<dbReference type="KEGG" id="mri:Mal4_49860"/>
<dbReference type="Proteomes" id="UP000320496">
    <property type="component" value="Chromosome"/>
</dbReference>
<reference evidence="1 2" key="1">
    <citation type="submission" date="2019-02" db="EMBL/GenBank/DDBJ databases">
        <title>Deep-cultivation of Planctomycetes and their phenomic and genomic characterization uncovers novel biology.</title>
        <authorList>
            <person name="Wiegand S."/>
            <person name="Jogler M."/>
            <person name="Boedeker C."/>
            <person name="Pinto D."/>
            <person name="Vollmers J."/>
            <person name="Rivas-Marin E."/>
            <person name="Kohn T."/>
            <person name="Peeters S.H."/>
            <person name="Heuer A."/>
            <person name="Rast P."/>
            <person name="Oberbeckmann S."/>
            <person name="Bunk B."/>
            <person name="Jeske O."/>
            <person name="Meyerdierks A."/>
            <person name="Storesund J.E."/>
            <person name="Kallscheuer N."/>
            <person name="Luecker S."/>
            <person name="Lage O.M."/>
            <person name="Pohl T."/>
            <person name="Merkel B.J."/>
            <person name="Hornburger P."/>
            <person name="Mueller R.-W."/>
            <person name="Bruemmer F."/>
            <person name="Labrenz M."/>
            <person name="Spormann A.M."/>
            <person name="Op den Camp H."/>
            <person name="Overmann J."/>
            <person name="Amann R."/>
            <person name="Jetten M.S.M."/>
            <person name="Mascher T."/>
            <person name="Medema M.H."/>
            <person name="Devos D.P."/>
            <person name="Kaster A.-K."/>
            <person name="Ovreas L."/>
            <person name="Rohde M."/>
            <person name="Galperin M.Y."/>
            <person name="Jogler C."/>
        </authorList>
    </citation>
    <scope>NUCLEOTIDE SEQUENCE [LARGE SCALE GENOMIC DNA]</scope>
    <source>
        <strain evidence="1 2">Mal4</strain>
    </source>
</reference>
<dbReference type="RefSeq" id="WP_145371901.1">
    <property type="nucleotide sequence ID" value="NZ_CP036275.1"/>
</dbReference>
<sequence length="128" mass="14384">MTEDFTPIDHKDDSADYRSQVWEIVEKRVGAPLTQLPSGTTFEGTWDVEFDMFGTRQPMFRYDFQEEGTVEVTTLQGAAQTQEQCRYSVARDGQMTLDGETFHAATTEQGELVLFNGDSSLVLVATKT</sequence>